<proteinExistence type="predicted"/>
<keyword evidence="1 4" id="KW-0808">Transferase</keyword>
<feature type="domain" description="4'-phosphopantetheinyl transferase" evidence="3">
    <location>
        <begin position="127"/>
        <end position="184"/>
    </location>
</feature>
<dbReference type="Pfam" id="PF01648">
    <property type="entry name" value="ACPS"/>
    <property type="match status" value="1"/>
</dbReference>
<feature type="compositionally biased region" description="Low complexity" evidence="2">
    <location>
        <begin position="27"/>
        <end position="36"/>
    </location>
</feature>
<evidence type="ECO:0000259" key="3">
    <source>
        <dbReference type="Pfam" id="PF01648"/>
    </source>
</evidence>
<dbReference type="Gene3D" id="3.90.470.20">
    <property type="entry name" value="4'-phosphopantetheinyl transferase domain"/>
    <property type="match status" value="1"/>
</dbReference>
<reference evidence="4 5" key="1">
    <citation type="submission" date="2019-09" db="EMBL/GenBank/DDBJ databases">
        <title>Serinicoccus pratensis sp. nov., isolated from meadow soil.</title>
        <authorList>
            <person name="Zhang W."/>
        </authorList>
    </citation>
    <scope>NUCLEOTIDE SEQUENCE [LARGE SCALE GENOMIC DNA]</scope>
    <source>
        <strain evidence="4 5">W204</strain>
    </source>
</reference>
<dbReference type="EMBL" id="CP044427">
    <property type="protein sequence ID" value="QFG69881.1"/>
    <property type="molecule type" value="Genomic_DNA"/>
</dbReference>
<evidence type="ECO:0000313" key="4">
    <source>
        <dbReference type="EMBL" id="QFG69881.1"/>
    </source>
</evidence>
<name>A0A5J6V9M1_9MICO</name>
<dbReference type="KEGG" id="serw:FY030_15265"/>
<keyword evidence="5" id="KW-1185">Reference proteome</keyword>
<dbReference type="Proteomes" id="UP000326546">
    <property type="component" value="Chromosome"/>
</dbReference>
<organism evidence="4 5">
    <name type="scientific">Ornithinimicrobium pratense</name>
    <dbReference type="NCBI Taxonomy" id="2593973"/>
    <lineage>
        <taxon>Bacteria</taxon>
        <taxon>Bacillati</taxon>
        <taxon>Actinomycetota</taxon>
        <taxon>Actinomycetes</taxon>
        <taxon>Micrococcales</taxon>
        <taxon>Ornithinimicrobiaceae</taxon>
        <taxon>Ornithinimicrobium</taxon>
    </lineage>
</organism>
<dbReference type="SUPFAM" id="SSF56214">
    <property type="entry name" value="4'-phosphopantetheinyl transferase"/>
    <property type="match status" value="1"/>
</dbReference>
<dbReference type="GO" id="GO:0008897">
    <property type="term" value="F:holo-[acyl-carrier-protein] synthase activity"/>
    <property type="evidence" value="ECO:0007669"/>
    <property type="project" value="InterPro"/>
</dbReference>
<dbReference type="InterPro" id="IPR037143">
    <property type="entry name" value="4-PPantetheinyl_Trfase_dom_sf"/>
</dbReference>
<dbReference type="GO" id="GO:0000287">
    <property type="term" value="F:magnesium ion binding"/>
    <property type="evidence" value="ECO:0007669"/>
    <property type="project" value="InterPro"/>
</dbReference>
<evidence type="ECO:0000256" key="1">
    <source>
        <dbReference type="ARBA" id="ARBA00022679"/>
    </source>
</evidence>
<accession>A0A5J6V9M1</accession>
<protein>
    <submittedName>
        <fullName evidence="4">4'-phosphopantetheinyl transferase superfamily protein</fullName>
    </submittedName>
</protein>
<feature type="compositionally biased region" description="Basic residues" evidence="2">
    <location>
        <begin position="8"/>
        <end position="21"/>
    </location>
</feature>
<sequence length="214" mass="22383">MGRQPQVQRRRDRGRRDHRSRVPPGPALAAHPAPGAGLTAGLGDSVVWHEAPASADDALRRHLVELLGAGEVTVGRLCPQCGSDRHGRPWARHTRGAGAGRSSRDVHVSLSRGGGYVVTAASLRGHLGVDVEVVQDVARDWPGDLVLAAGESATSAVARARCWAAKEAVLKRRGTGLAVPMSTVLLRREHGLVDLPAPDGLVAVLAGPLTHACA</sequence>
<dbReference type="InterPro" id="IPR008278">
    <property type="entry name" value="4-PPantetheinyl_Trfase_dom"/>
</dbReference>
<feature type="region of interest" description="Disordered" evidence="2">
    <location>
        <begin position="1"/>
        <end position="36"/>
    </location>
</feature>
<dbReference type="OrthoDB" id="190168at2"/>
<evidence type="ECO:0000313" key="5">
    <source>
        <dbReference type="Proteomes" id="UP000326546"/>
    </source>
</evidence>
<evidence type="ECO:0000256" key="2">
    <source>
        <dbReference type="SAM" id="MobiDB-lite"/>
    </source>
</evidence>
<dbReference type="AlphaFoldDB" id="A0A5J6V9M1"/>
<feature type="region of interest" description="Disordered" evidence="2">
    <location>
        <begin position="83"/>
        <end position="105"/>
    </location>
</feature>
<gene>
    <name evidence="4" type="ORF">FY030_15265</name>
</gene>